<dbReference type="PANTHER" id="PTHR12756">
    <property type="entry name" value="CYTOSOLIC CARBOXYPEPTIDASE"/>
    <property type="match status" value="1"/>
</dbReference>
<evidence type="ECO:0000313" key="5">
    <source>
        <dbReference type="EMBL" id="KAJ9594579.1"/>
    </source>
</evidence>
<comment type="similarity">
    <text evidence="2 3">Belongs to the peptidase M14 family.</text>
</comment>
<proteinExistence type="inferred from homology"/>
<dbReference type="EMBL" id="JASPKZ010002931">
    <property type="protein sequence ID" value="KAJ9594579.1"/>
    <property type="molecule type" value="Genomic_DNA"/>
</dbReference>
<dbReference type="PANTHER" id="PTHR12756:SF45">
    <property type="entry name" value="CYTOSOLIC CARBOXYPEPTIDASE NNA1"/>
    <property type="match status" value="1"/>
</dbReference>
<dbReference type="PROSITE" id="PS52035">
    <property type="entry name" value="PEPTIDASE_M14"/>
    <property type="match status" value="1"/>
</dbReference>
<dbReference type="InterPro" id="IPR000834">
    <property type="entry name" value="Peptidase_M14"/>
</dbReference>
<keyword evidence="6" id="KW-1185">Reference proteome</keyword>
<reference evidence="5" key="2">
    <citation type="submission" date="2023-05" db="EMBL/GenBank/DDBJ databases">
        <authorList>
            <person name="Fouks B."/>
        </authorList>
    </citation>
    <scope>NUCLEOTIDE SEQUENCE</scope>
    <source>
        <strain evidence="5">Stay&amp;Tobe</strain>
        <tissue evidence="5">Testes</tissue>
    </source>
</reference>
<dbReference type="Gene3D" id="3.40.630.10">
    <property type="entry name" value="Zn peptidases"/>
    <property type="match status" value="1"/>
</dbReference>
<feature type="domain" description="Peptidase M14" evidence="4">
    <location>
        <begin position="1"/>
        <end position="164"/>
    </location>
</feature>
<evidence type="ECO:0000256" key="2">
    <source>
        <dbReference type="ARBA" id="ARBA00005988"/>
    </source>
</evidence>
<gene>
    <name evidence="5" type="ORF">L9F63_027437</name>
</gene>
<evidence type="ECO:0000259" key="4">
    <source>
        <dbReference type="PROSITE" id="PS52035"/>
    </source>
</evidence>
<feature type="non-terminal residue" evidence="5">
    <location>
        <position position="1"/>
    </location>
</feature>
<name>A0AAD8A8S9_DIPPU</name>
<protein>
    <recommendedName>
        <fullName evidence="4">Peptidase M14 domain-containing protein</fullName>
    </recommendedName>
</protein>
<feature type="active site" description="Proton donor/acceptor" evidence="3">
    <location>
        <position position="128"/>
    </location>
</feature>
<organism evidence="5 6">
    <name type="scientific">Diploptera punctata</name>
    <name type="common">Pacific beetle cockroach</name>
    <dbReference type="NCBI Taxonomy" id="6984"/>
    <lineage>
        <taxon>Eukaryota</taxon>
        <taxon>Metazoa</taxon>
        <taxon>Ecdysozoa</taxon>
        <taxon>Arthropoda</taxon>
        <taxon>Hexapoda</taxon>
        <taxon>Insecta</taxon>
        <taxon>Pterygota</taxon>
        <taxon>Neoptera</taxon>
        <taxon>Polyneoptera</taxon>
        <taxon>Dictyoptera</taxon>
        <taxon>Blattodea</taxon>
        <taxon>Blaberoidea</taxon>
        <taxon>Blaberidae</taxon>
        <taxon>Diplopterinae</taxon>
        <taxon>Diploptera</taxon>
    </lineage>
</organism>
<comment type="caution">
    <text evidence="5">The sequence shown here is derived from an EMBL/GenBank/DDBJ whole genome shotgun (WGS) entry which is preliminary data.</text>
</comment>
<dbReference type="SUPFAM" id="SSF53187">
    <property type="entry name" value="Zn-dependent exopeptidases"/>
    <property type="match status" value="1"/>
</dbReference>
<accession>A0AAD8A8S9</accession>
<dbReference type="GO" id="GO:0006508">
    <property type="term" value="P:proteolysis"/>
    <property type="evidence" value="ECO:0007669"/>
    <property type="project" value="InterPro"/>
</dbReference>
<reference evidence="5" key="1">
    <citation type="journal article" date="2023" name="IScience">
        <title>Live-bearing cockroach genome reveals convergent evolutionary mechanisms linked to viviparity in insects and beyond.</title>
        <authorList>
            <person name="Fouks B."/>
            <person name="Harrison M.C."/>
            <person name="Mikhailova A.A."/>
            <person name="Marchal E."/>
            <person name="English S."/>
            <person name="Carruthers M."/>
            <person name="Jennings E.C."/>
            <person name="Chiamaka E.L."/>
            <person name="Frigard R.A."/>
            <person name="Pippel M."/>
            <person name="Attardo G.M."/>
            <person name="Benoit J.B."/>
            <person name="Bornberg-Bauer E."/>
            <person name="Tobe S.S."/>
        </authorList>
    </citation>
    <scope>NUCLEOTIDE SEQUENCE</scope>
    <source>
        <strain evidence="5">Stay&amp;Tobe</strain>
    </source>
</reference>
<evidence type="ECO:0000313" key="6">
    <source>
        <dbReference type="Proteomes" id="UP001233999"/>
    </source>
</evidence>
<evidence type="ECO:0000256" key="3">
    <source>
        <dbReference type="PROSITE-ProRule" id="PRU01379"/>
    </source>
</evidence>
<sequence length="215" mass="24475">MESSLVTTVVHSLGVISTGSIEPLSEKHILLSGTPKLMIRRLMEESGIEMYCDLHAHSRKHNVFIYGCENRRTADRRLQEQVFPLMLHKNAADKVSDESVKFTIDKWREGTGRVVVWMMGVANSYTMEASFGGSSLGGRTGTHFTTQDYEQMGRHFCETLLDFCDQDPSKVSNKSKVHWNLQRIHSKADMALVYYNQPHGLVVLKLITNKNHLYD</sequence>
<dbReference type="InterPro" id="IPR050821">
    <property type="entry name" value="Cytosolic_carboxypeptidase"/>
</dbReference>
<dbReference type="GO" id="GO:0004181">
    <property type="term" value="F:metallocarboxypeptidase activity"/>
    <property type="evidence" value="ECO:0007669"/>
    <property type="project" value="InterPro"/>
</dbReference>
<dbReference type="GO" id="GO:0008270">
    <property type="term" value="F:zinc ion binding"/>
    <property type="evidence" value="ECO:0007669"/>
    <property type="project" value="InterPro"/>
</dbReference>
<dbReference type="AlphaFoldDB" id="A0AAD8A8S9"/>
<dbReference type="Proteomes" id="UP001233999">
    <property type="component" value="Unassembled WGS sequence"/>
</dbReference>
<evidence type="ECO:0000256" key="1">
    <source>
        <dbReference type="ARBA" id="ARBA00001947"/>
    </source>
</evidence>
<comment type="cofactor">
    <cofactor evidence="1">
        <name>Zn(2+)</name>
        <dbReference type="ChEBI" id="CHEBI:29105"/>
    </cofactor>
</comment>